<comment type="function">
    <text evidence="9">RNA helicase.</text>
</comment>
<keyword evidence="14" id="KW-1185">Reference proteome</keyword>
<dbReference type="SUPFAM" id="SSF52540">
    <property type="entry name" value="P-loop containing nucleoside triphosphate hydrolases"/>
    <property type="match status" value="1"/>
</dbReference>
<dbReference type="InterPro" id="IPR056330">
    <property type="entry name" value="CTT_SPB4"/>
</dbReference>
<dbReference type="Pfam" id="PF00271">
    <property type="entry name" value="Helicase_C"/>
    <property type="match status" value="1"/>
</dbReference>
<comment type="similarity">
    <text evidence="7">Belongs to the DEAD box helicase family. DDX55/SPB4 subfamily.</text>
</comment>
<dbReference type="GO" id="GO:0003724">
    <property type="term" value="F:RNA helicase activity"/>
    <property type="evidence" value="ECO:0007669"/>
    <property type="project" value="UniProtKB-EC"/>
</dbReference>
<keyword evidence="4 8" id="KW-0067">ATP-binding</keyword>
<evidence type="ECO:0000256" key="2">
    <source>
        <dbReference type="ARBA" id="ARBA00022801"/>
    </source>
</evidence>
<dbReference type="PROSITE" id="PS51192">
    <property type="entry name" value="HELICASE_ATP_BIND_1"/>
    <property type="match status" value="1"/>
</dbReference>
<dbReference type="Pfam" id="PF00270">
    <property type="entry name" value="DEAD"/>
    <property type="match status" value="1"/>
</dbReference>
<dbReference type="Gene3D" id="3.40.50.300">
    <property type="entry name" value="P-loop containing nucleotide triphosphate hydrolases"/>
    <property type="match status" value="2"/>
</dbReference>
<feature type="region of interest" description="Disordered" evidence="10">
    <location>
        <begin position="512"/>
        <end position="565"/>
    </location>
</feature>
<evidence type="ECO:0000256" key="8">
    <source>
        <dbReference type="RuleBase" id="RU000492"/>
    </source>
</evidence>
<dbReference type="InterPro" id="IPR000629">
    <property type="entry name" value="RNA-helicase_DEAD-box_CS"/>
</dbReference>
<feature type="compositionally biased region" description="Acidic residues" evidence="10">
    <location>
        <begin position="556"/>
        <end position="565"/>
    </location>
</feature>
<proteinExistence type="inferred from homology"/>
<evidence type="ECO:0000259" key="11">
    <source>
        <dbReference type="PROSITE" id="PS51192"/>
    </source>
</evidence>
<dbReference type="CDD" id="cd18787">
    <property type="entry name" value="SF2_C_DEAD"/>
    <property type="match status" value="1"/>
</dbReference>
<evidence type="ECO:0000256" key="10">
    <source>
        <dbReference type="SAM" id="MobiDB-lite"/>
    </source>
</evidence>
<dbReference type="PANTHER" id="PTHR24031">
    <property type="entry name" value="RNA HELICASE"/>
    <property type="match status" value="1"/>
</dbReference>
<dbReference type="Proteomes" id="UP000594262">
    <property type="component" value="Unplaced"/>
</dbReference>
<evidence type="ECO:0000259" key="12">
    <source>
        <dbReference type="PROSITE" id="PS51194"/>
    </source>
</evidence>
<accession>A0A7M5WY21</accession>
<dbReference type="GO" id="GO:0003723">
    <property type="term" value="F:RNA binding"/>
    <property type="evidence" value="ECO:0007669"/>
    <property type="project" value="UniProtKB-UniRule"/>
</dbReference>
<name>A0A7M5WY21_9CNID</name>
<dbReference type="PROSITE" id="PS51194">
    <property type="entry name" value="HELICASE_CTER"/>
    <property type="match status" value="1"/>
</dbReference>
<dbReference type="EnsemblMetazoa" id="CLYHEMT014362.1">
    <property type="protein sequence ID" value="CLYHEMP014362.1"/>
    <property type="gene ID" value="CLYHEMG014362"/>
</dbReference>
<evidence type="ECO:0000256" key="9">
    <source>
        <dbReference type="RuleBase" id="RU365068"/>
    </source>
</evidence>
<feature type="compositionally biased region" description="Basic and acidic residues" evidence="10">
    <location>
        <begin position="581"/>
        <end position="593"/>
    </location>
</feature>
<dbReference type="CDD" id="cd17960">
    <property type="entry name" value="DEADc_DDX55"/>
    <property type="match status" value="1"/>
</dbReference>
<comment type="domain">
    <text evidence="9">The Q motif is unique to and characteristic of the DEAD box family of RNA helicases and controls ATP binding and hydrolysis.</text>
</comment>
<dbReference type="AlphaFoldDB" id="A0A7M5WY21"/>
<dbReference type="Pfam" id="PF13959">
    <property type="entry name" value="CTE_SPB4"/>
    <property type="match status" value="1"/>
</dbReference>
<feature type="domain" description="Helicase ATP-binding" evidence="11">
    <location>
        <begin position="41"/>
        <end position="224"/>
    </location>
</feature>
<dbReference type="SMART" id="SM00490">
    <property type="entry name" value="HELICc"/>
    <property type="match status" value="1"/>
</dbReference>
<evidence type="ECO:0000256" key="5">
    <source>
        <dbReference type="ARBA" id="ARBA00022884"/>
    </source>
</evidence>
<evidence type="ECO:0000256" key="3">
    <source>
        <dbReference type="ARBA" id="ARBA00022806"/>
    </source>
</evidence>
<dbReference type="Pfam" id="PF23681">
    <property type="entry name" value="CTT_SPB4"/>
    <property type="match status" value="1"/>
</dbReference>
<protein>
    <recommendedName>
        <fullName evidence="9">ATP-dependent RNA helicase</fullName>
        <ecNumber evidence="9">3.6.4.13</ecNumber>
    </recommendedName>
</protein>
<dbReference type="PROSITE" id="PS00039">
    <property type="entry name" value="DEAD_ATP_HELICASE"/>
    <property type="match status" value="1"/>
</dbReference>
<dbReference type="InterPro" id="IPR014001">
    <property type="entry name" value="Helicase_ATP-bd"/>
</dbReference>
<organism evidence="13 14">
    <name type="scientific">Clytia hemisphaerica</name>
    <dbReference type="NCBI Taxonomy" id="252671"/>
    <lineage>
        <taxon>Eukaryota</taxon>
        <taxon>Metazoa</taxon>
        <taxon>Cnidaria</taxon>
        <taxon>Hydrozoa</taxon>
        <taxon>Hydroidolina</taxon>
        <taxon>Leptothecata</taxon>
        <taxon>Obeliida</taxon>
        <taxon>Clytiidae</taxon>
        <taxon>Clytia</taxon>
    </lineage>
</organism>
<evidence type="ECO:0000256" key="6">
    <source>
        <dbReference type="ARBA" id="ARBA00023054"/>
    </source>
</evidence>
<keyword evidence="6" id="KW-0175">Coiled coil</keyword>
<keyword evidence="3 8" id="KW-0347">Helicase</keyword>
<dbReference type="InterPro" id="IPR001650">
    <property type="entry name" value="Helicase_C-like"/>
</dbReference>
<dbReference type="SMART" id="SM01178">
    <property type="entry name" value="DUF4217"/>
    <property type="match status" value="1"/>
</dbReference>
<evidence type="ECO:0000313" key="14">
    <source>
        <dbReference type="Proteomes" id="UP000594262"/>
    </source>
</evidence>
<dbReference type="InterPro" id="IPR027417">
    <property type="entry name" value="P-loop_NTPase"/>
</dbReference>
<feature type="region of interest" description="Disordered" evidence="10">
    <location>
        <begin position="580"/>
        <end position="600"/>
    </location>
</feature>
<dbReference type="EC" id="3.6.4.13" evidence="9"/>
<keyword evidence="2 8" id="KW-0378">Hydrolase</keyword>
<dbReference type="RefSeq" id="XP_066925871.1">
    <property type="nucleotide sequence ID" value="XM_067069770.1"/>
</dbReference>
<keyword evidence="1 8" id="KW-0547">Nucleotide-binding</keyword>
<evidence type="ECO:0000256" key="1">
    <source>
        <dbReference type="ARBA" id="ARBA00022741"/>
    </source>
</evidence>
<keyword evidence="5 9" id="KW-0694">RNA-binding</keyword>
<dbReference type="SMART" id="SM00487">
    <property type="entry name" value="DEXDc"/>
    <property type="match status" value="1"/>
</dbReference>
<feature type="domain" description="Helicase C-terminal" evidence="12">
    <location>
        <begin position="254"/>
        <end position="410"/>
    </location>
</feature>
<dbReference type="InterPro" id="IPR025313">
    <property type="entry name" value="SPB4-like_CTE"/>
</dbReference>
<sequence>MVSSAGGFANLKLKKALKQTTLDTLDNLGFDQPTPVQATCIPLILSNKDVVAEAVTGSGKTLAFLIPVIEMLQNREEKLKKHDIGALILSPTRELAIQINNVLNPFLEKISLTSNLIVGGKSKEDPVKKFNEEGGHIIVATPGKFAKMVKDTKTGELFQKGLKALEILILDEADRFFQQANFREDLQNILAFVPKQRRTSLFSATQTTEIESFIRAGLRNPVQVVVREKRAQNVIKRTPDSLSNFYFVCEADFKLQRLVALLRQHRDEKFIIFFNTCACVDYFTKLLAILLKNIPILSIHGQKVKRAEVFNKFQDIKHGILTCTDVMARGIDIPTVDWVIQYDPPSNVEAFVHRCGRTARMGNIGKALLLLLPSEVAYIDFVKINQKVQIDEYEGQNIIDDSYSMSHKIRKIASKDREVYEKGLRAFVSFIQSYIKHQCNIVLQMKELDICKLGYGFGLLHLPKMPELKEKDLNGFETVDVDTTLIKYQDKVREKARLERVEKETEAAKEKAIEKAKFKASQQTRKSDSWSRQKEKKMKKNERKEKQTLKRKLKDDGDDDVDDVDDLMKEGRLLKKLKKGKITEKQYQERTNEEELLSDS</sequence>
<dbReference type="GO" id="GO:0016787">
    <property type="term" value="F:hydrolase activity"/>
    <property type="evidence" value="ECO:0007669"/>
    <property type="project" value="UniProtKB-KW"/>
</dbReference>
<dbReference type="InterPro" id="IPR011545">
    <property type="entry name" value="DEAD/DEAH_box_helicase_dom"/>
</dbReference>
<dbReference type="GO" id="GO:0005524">
    <property type="term" value="F:ATP binding"/>
    <property type="evidence" value="ECO:0007669"/>
    <property type="project" value="UniProtKB-UniRule"/>
</dbReference>
<evidence type="ECO:0000256" key="4">
    <source>
        <dbReference type="ARBA" id="ARBA00022840"/>
    </source>
</evidence>
<reference evidence="13" key="1">
    <citation type="submission" date="2021-01" db="UniProtKB">
        <authorList>
            <consortium name="EnsemblMetazoa"/>
        </authorList>
    </citation>
    <scope>IDENTIFICATION</scope>
</reference>
<evidence type="ECO:0000313" key="13">
    <source>
        <dbReference type="EnsemblMetazoa" id="CLYHEMP014362.1"/>
    </source>
</evidence>
<dbReference type="OrthoDB" id="7396459at2759"/>
<dbReference type="GeneID" id="136813257"/>
<comment type="catalytic activity">
    <reaction evidence="9">
        <text>ATP + H2O = ADP + phosphate + H(+)</text>
        <dbReference type="Rhea" id="RHEA:13065"/>
        <dbReference type="ChEBI" id="CHEBI:15377"/>
        <dbReference type="ChEBI" id="CHEBI:15378"/>
        <dbReference type="ChEBI" id="CHEBI:30616"/>
        <dbReference type="ChEBI" id="CHEBI:43474"/>
        <dbReference type="ChEBI" id="CHEBI:456216"/>
        <dbReference type="EC" id="3.6.4.13"/>
    </reaction>
</comment>
<evidence type="ECO:0000256" key="7">
    <source>
        <dbReference type="ARBA" id="ARBA00038002"/>
    </source>
</evidence>